<dbReference type="GO" id="GO:0016301">
    <property type="term" value="F:kinase activity"/>
    <property type="evidence" value="ECO:0007669"/>
    <property type="project" value="UniProtKB-KW"/>
</dbReference>
<reference evidence="3 4" key="1">
    <citation type="submission" date="2016-10" db="EMBL/GenBank/DDBJ databases">
        <authorList>
            <person name="de Groot N.N."/>
        </authorList>
    </citation>
    <scope>NUCLEOTIDE SEQUENCE [LARGE SCALE GENOMIC DNA]</scope>
    <source>
        <strain evidence="3 4">DSM 19182</strain>
    </source>
</reference>
<gene>
    <name evidence="2" type="ORF">APU01nite_17220</name>
    <name evidence="3" type="ORF">SAMN04488100_12122</name>
</gene>
<dbReference type="OrthoDB" id="9795247at2"/>
<evidence type="ECO:0000313" key="3">
    <source>
        <dbReference type="EMBL" id="SEM03102.1"/>
    </source>
</evidence>
<dbReference type="RefSeq" id="WP_091488678.1">
    <property type="nucleotide sequence ID" value="NZ_BJUX01000020.1"/>
</dbReference>
<evidence type="ECO:0000313" key="4">
    <source>
        <dbReference type="Proteomes" id="UP000198548"/>
    </source>
</evidence>
<dbReference type="PANTHER" id="PTHR18964:SF170">
    <property type="entry name" value="SUGAR KINASE"/>
    <property type="match status" value="1"/>
</dbReference>
<dbReference type="STRING" id="426703.SAMN04488100_12122"/>
<dbReference type="InterPro" id="IPR000600">
    <property type="entry name" value="ROK"/>
</dbReference>
<dbReference type="CDD" id="cd24152">
    <property type="entry name" value="ASKHA_NBD_ROK-like"/>
    <property type="match status" value="1"/>
</dbReference>
<keyword evidence="3" id="KW-0418">Kinase</keyword>
<evidence type="ECO:0000313" key="2">
    <source>
        <dbReference type="EMBL" id="GEK89683.1"/>
    </source>
</evidence>
<evidence type="ECO:0000313" key="5">
    <source>
        <dbReference type="Proteomes" id="UP000321425"/>
    </source>
</evidence>
<dbReference type="PANTHER" id="PTHR18964">
    <property type="entry name" value="ROK (REPRESSOR, ORF, KINASE) FAMILY"/>
    <property type="match status" value="1"/>
</dbReference>
<reference evidence="2 5" key="2">
    <citation type="submission" date="2019-07" db="EMBL/GenBank/DDBJ databases">
        <title>Whole genome shotgun sequence of Alkalibacterium putridalgicola NBRC 103243.</title>
        <authorList>
            <person name="Hosoyama A."/>
            <person name="Uohara A."/>
            <person name="Ohji S."/>
            <person name="Ichikawa N."/>
        </authorList>
    </citation>
    <scope>NUCLEOTIDE SEQUENCE [LARGE SCALE GENOMIC DNA]</scope>
    <source>
        <strain evidence="2 5">NBRC 103243</strain>
    </source>
</reference>
<comment type="similarity">
    <text evidence="1">Belongs to the ROK (NagC/XylR) family.</text>
</comment>
<proteinExistence type="inferred from homology"/>
<evidence type="ECO:0000256" key="1">
    <source>
        <dbReference type="ARBA" id="ARBA00006479"/>
    </source>
</evidence>
<dbReference type="Pfam" id="PF00480">
    <property type="entry name" value="ROK"/>
    <property type="match status" value="1"/>
</dbReference>
<keyword evidence="5" id="KW-1185">Reference proteome</keyword>
<dbReference type="Proteomes" id="UP000198548">
    <property type="component" value="Unassembled WGS sequence"/>
</dbReference>
<dbReference type="EMBL" id="FOBL01000021">
    <property type="protein sequence ID" value="SEM03102.1"/>
    <property type="molecule type" value="Genomic_DNA"/>
</dbReference>
<name>A0A1H7V1L4_9LACT</name>
<dbReference type="SUPFAM" id="SSF53067">
    <property type="entry name" value="Actin-like ATPase domain"/>
    <property type="match status" value="1"/>
</dbReference>
<dbReference type="EMBL" id="BJUX01000020">
    <property type="protein sequence ID" value="GEK89683.1"/>
    <property type="molecule type" value="Genomic_DNA"/>
</dbReference>
<accession>A0A1H7V1L4</accession>
<dbReference type="InterPro" id="IPR043129">
    <property type="entry name" value="ATPase_NBD"/>
</dbReference>
<dbReference type="Proteomes" id="UP000321425">
    <property type="component" value="Unassembled WGS sequence"/>
</dbReference>
<keyword evidence="3" id="KW-0808">Transferase</keyword>
<dbReference type="Gene3D" id="3.30.420.40">
    <property type="match status" value="2"/>
</dbReference>
<sequence length="302" mass="33354">MNQTFTLGIDVGGTNIKYARVFADGTLDQKQKVDTPDTLESFLDQLDRIYKQFDPEMIEAVAISLPGKVDSEKGIVYFGGSVTYLHGFDFKKHFSETFGKRCTIINDGKAAALCELWLGNLQGVKDGLVITLGTGVGGGIIIDGRLHQGNTFQAGELSFITQEPFNPDRENLIGYQLSAVDFIGKCGDMLKLEKPYDGEKVFKAICKKDSPTLNAMLAAYIKRLLNLIVNLQAILNMEKVLIGGGISEQPIVLDELKRQYAELRKVSPIFGQVFEELVFDTCAFKNNSNILGAVYASMHEDF</sequence>
<dbReference type="AlphaFoldDB" id="A0A1H7V1L4"/>
<organism evidence="3 4">
    <name type="scientific">Alkalibacterium putridalgicola</name>
    <dbReference type="NCBI Taxonomy" id="426703"/>
    <lineage>
        <taxon>Bacteria</taxon>
        <taxon>Bacillati</taxon>
        <taxon>Bacillota</taxon>
        <taxon>Bacilli</taxon>
        <taxon>Lactobacillales</taxon>
        <taxon>Carnobacteriaceae</taxon>
        <taxon>Alkalibacterium</taxon>
    </lineage>
</organism>
<protein>
    <submittedName>
        <fullName evidence="2 3">Sugar kinase</fullName>
    </submittedName>
</protein>